<dbReference type="InterPro" id="IPR006909">
    <property type="entry name" value="Rad21/Rec8_C_eu"/>
</dbReference>
<dbReference type="STRING" id="984486.A0A1E3QU37"/>
<dbReference type="GO" id="GO:0007064">
    <property type="term" value="P:mitotic sister chromatid cohesion"/>
    <property type="evidence" value="ECO:0007669"/>
    <property type="project" value="TreeGrafter"/>
</dbReference>
<name>A0A1E3QU37_9ASCO</name>
<accession>A0A1E3QU37</accession>
<feature type="domain" description="Rad21/Rec8-like protein N-terminal" evidence="5">
    <location>
        <begin position="1"/>
        <end position="110"/>
    </location>
</feature>
<evidence type="ECO:0008006" key="8">
    <source>
        <dbReference type="Google" id="ProtNLM"/>
    </source>
</evidence>
<comment type="similarity">
    <text evidence="2">Belongs to the rad21 family.</text>
</comment>
<dbReference type="InterPro" id="IPR036390">
    <property type="entry name" value="WH_DNA-bd_sf"/>
</dbReference>
<evidence type="ECO:0000259" key="4">
    <source>
        <dbReference type="Pfam" id="PF04824"/>
    </source>
</evidence>
<proteinExistence type="inferred from homology"/>
<keyword evidence="7" id="KW-1185">Reference proteome</keyword>
<sequence>MFYSEQLLTKEGPLAHVWLAANLEKKLSKQQLLQANITKSTEAIASSSAENQSSQAVAIQPLALRLSGQLLLGVVRIYSRKAKYLLDDVADALLRLKSAFKSSNSVTLPVDETVVPLIRSLTLRDTVTGTDLLYQEPLNLNFDDSAVNFSAIRHDTANLHTSLFAHSQPDFNTSIEIPRRHQRDDLEQRDDEDDLDLNFDIDLPKDDALDLGLDFDTSVEVGRAGEAPLADEMTVFPELSFPEEHQQDFDMGGDYAFDYPSPQPEEKTMPLTPKARTATEMLPSPETHTRQRRMRPIGLTDSGIRTLRKRLMVDETTEIPADQLRRETIYPAEGLSVDARLQLVRAKGTSFLFGRFAQEVTSEFKRRCVALRNHGDVNAVPQSTPEAPHGEQNDYEEMVQDFDLPQPESEDERVDQFGFDIGNQLGLQSPEAQAEEDEYTKQASESIVSRSTYKMAGQLREVFETGDTATTFAEVLLFDTASEQPLSLQPKKQATRAFFELLVLATGDAVSLKQAENFGEIKISARGNLYTRFV</sequence>
<dbReference type="GO" id="GO:0003682">
    <property type="term" value="F:chromatin binding"/>
    <property type="evidence" value="ECO:0007669"/>
    <property type="project" value="TreeGrafter"/>
</dbReference>
<dbReference type="GO" id="GO:0030892">
    <property type="term" value="C:mitotic cohesin complex"/>
    <property type="evidence" value="ECO:0007669"/>
    <property type="project" value="TreeGrafter"/>
</dbReference>
<dbReference type="InterPro" id="IPR023093">
    <property type="entry name" value="ScpA-like_C"/>
</dbReference>
<dbReference type="InterPro" id="IPR006910">
    <property type="entry name" value="Rad21_Rec8_N"/>
</dbReference>
<dbReference type="EMBL" id="KV454428">
    <property type="protein sequence ID" value="ODQ81205.1"/>
    <property type="molecule type" value="Genomic_DNA"/>
</dbReference>
<dbReference type="AlphaFoldDB" id="A0A1E3QU37"/>
<evidence type="ECO:0000313" key="6">
    <source>
        <dbReference type="EMBL" id="ODQ81205.1"/>
    </source>
</evidence>
<dbReference type="GO" id="GO:0005634">
    <property type="term" value="C:nucleus"/>
    <property type="evidence" value="ECO:0007669"/>
    <property type="project" value="UniProtKB-SubCell"/>
</dbReference>
<evidence type="ECO:0000313" key="7">
    <source>
        <dbReference type="Proteomes" id="UP000094336"/>
    </source>
</evidence>
<gene>
    <name evidence="6" type="ORF">BABINDRAFT_7028</name>
</gene>
<dbReference type="PANTHER" id="PTHR12585:SF69">
    <property type="entry name" value="FI11703P"/>
    <property type="match status" value="1"/>
</dbReference>
<organism evidence="6 7">
    <name type="scientific">Babjeviella inositovora NRRL Y-12698</name>
    <dbReference type="NCBI Taxonomy" id="984486"/>
    <lineage>
        <taxon>Eukaryota</taxon>
        <taxon>Fungi</taxon>
        <taxon>Dikarya</taxon>
        <taxon>Ascomycota</taxon>
        <taxon>Saccharomycotina</taxon>
        <taxon>Pichiomycetes</taxon>
        <taxon>Serinales incertae sedis</taxon>
        <taxon>Babjeviella</taxon>
    </lineage>
</organism>
<reference evidence="7" key="1">
    <citation type="submission" date="2016-05" db="EMBL/GenBank/DDBJ databases">
        <title>Comparative genomics of biotechnologically important yeasts.</title>
        <authorList>
            <consortium name="DOE Joint Genome Institute"/>
            <person name="Riley R."/>
            <person name="Haridas S."/>
            <person name="Wolfe K.H."/>
            <person name="Lopes M.R."/>
            <person name="Hittinger C.T."/>
            <person name="Goker M."/>
            <person name="Salamov A."/>
            <person name="Wisecaver J."/>
            <person name="Long T.M."/>
            <person name="Aerts A.L."/>
            <person name="Barry K."/>
            <person name="Choi C."/>
            <person name="Clum A."/>
            <person name="Coughlan A.Y."/>
            <person name="Deshpande S."/>
            <person name="Douglass A.P."/>
            <person name="Hanson S.J."/>
            <person name="Klenk H.-P."/>
            <person name="Labutti K."/>
            <person name="Lapidus A."/>
            <person name="Lindquist E."/>
            <person name="Lipzen A."/>
            <person name="Meier-Kolthoff J.P."/>
            <person name="Ohm R.A."/>
            <person name="Otillar R.P."/>
            <person name="Pangilinan J."/>
            <person name="Peng Y."/>
            <person name="Rokas A."/>
            <person name="Rosa C.A."/>
            <person name="Scheuner C."/>
            <person name="Sibirny A.A."/>
            <person name="Slot J.C."/>
            <person name="Stielow J.B."/>
            <person name="Sun H."/>
            <person name="Kurtzman C.P."/>
            <person name="Blackwell M."/>
            <person name="Grigoriev I.V."/>
            <person name="Jeffries T.W."/>
        </authorList>
    </citation>
    <scope>NUCLEOTIDE SEQUENCE [LARGE SCALE GENOMIC DNA]</scope>
    <source>
        <strain evidence="7">NRRL Y-12698</strain>
    </source>
</reference>
<protein>
    <recommendedName>
        <fullName evidence="8">Rad21/Rec8-like protein N-terminal domain-containing protein</fullName>
    </recommendedName>
</protein>
<evidence type="ECO:0000256" key="2">
    <source>
        <dbReference type="ARBA" id="ARBA00009870"/>
    </source>
</evidence>
<dbReference type="GeneID" id="30150406"/>
<evidence type="ECO:0000259" key="5">
    <source>
        <dbReference type="Pfam" id="PF04825"/>
    </source>
</evidence>
<dbReference type="Gene3D" id="1.10.10.580">
    <property type="entry name" value="Structural maintenance of chromosome 1. Chain E"/>
    <property type="match status" value="1"/>
</dbReference>
<dbReference type="Pfam" id="PF04825">
    <property type="entry name" value="Rad21_Rec8_N"/>
    <property type="match status" value="1"/>
</dbReference>
<dbReference type="RefSeq" id="XP_018986533.1">
    <property type="nucleotide sequence ID" value="XM_019132553.1"/>
</dbReference>
<evidence type="ECO:0000256" key="3">
    <source>
        <dbReference type="ARBA" id="ARBA00023242"/>
    </source>
</evidence>
<dbReference type="InterPro" id="IPR039781">
    <property type="entry name" value="Rad21/Rec8-like"/>
</dbReference>
<dbReference type="SUPFAM" id="SSF46785">
    <property type="entry name" value="Winged helix' DNA-binding domain"/>
    <property type="match status" value="1"/>
</dbReference>
<dbReference type="PANTHER" id="PTHR12585">
    <property type="entry name" value="SCC1 / RAD21 FAMILY MEMBER"/>
    <property type="match status" value="1"/>
</dbReference>
<dbReference type="OrthoDB" id="10071381at2759"/>
<dbReference type="Proteomes" id="UP000094336">
    <property type="component" value="Unassembled WGS sequence"/>
</dbReference>
<dbReference type="Pfam" id="PF04824">
    <property type="entry name" value="Rad21_Rec8"/>
    <property type="match status" value="1"/>
</dbReference>
<comment type="subcellular location">
    <subcellularLocation>
        <location evidence="1">Nucleus</location>
    </subcellularLocation>
</comment>
<keyword evidence="3" id="KW-0539">Nucleus</keyword>
<dbReference type="GO" id="GO:1990414">
    <property type="term" value="P:replication-born double-strand break repair via sister chromatid exchange"/>
    <property type="evidence" value="ECO:0007669"/>
    <property type="project" value="TreeGrafter"/>
</dbReference>
<evidence type="ECO:0000256" key="1">
    <source>
        <dbReference type="ARBA" id="ARBA00004123"/>
    </source>
</evidence>
<feature type="domain" description="Rad21/Rec8-like protein C-terminal eukaryotic" evidence="4">
    <location>
        <begin position="486"/>
        <end position="526"/>
    </location>
</feature>